<dbReference type="Pfam" id="PF05345">
    <property type="entry name" value="He_PIG"/>
    <property type="match status" value="1"/>
</dbReference>
<dbReference type="InterPro" id="IPR015919">
    <property type="entry name" value="Cadherin-like_sf"/>
</dbReference>
<protein>
    <submittedName>
        <fullName evidence="1">Ig domain-containing protein</fullName>
    </submittedName>
</protein>
<accession>A0ABS8BFB0</accession>
<proteinExistence type="predicted"/>
<dbReference type="EMBL" id="JAJAUY010000203">
    <property type="protein sequence ID" value="MCB5183320.1"/>
    <property type="molecule type" value="Genomic_DNA"/>
</dbReference>
<name>A0ABS8BFB0_9ACTN</name>
<evidence type="ECO:0000313" key="1">
    <source>
        <dbReference type="EMBL" id="MCB5183320.1"/>
    </source>
</evidence>
<dbReference type="Gene3D" id="2.60.40.10">
    <property type="entry name" value="Immunoglobulins"/>
    <property type="match status" value="1"/>
</dbReference>
<dbReference type="InterPro" id="IPR013783">
    <property type="entry name" value="Ig-like_fold"/>
</dbReference>
<organism evidence="1 2">
    <name type="scientific">Streptomyces antimicrobicus</name>
    <dbReference type="NCBI Taxonomy" id="2883108"/>
    <lineage>
        <taxon>Bacteria</taxon>
        <taxon>Bacillati</taxon>
        <taxon>Actinomycetota</taxon>
        <taxon>Actinomycetes</taxon>
        <taxon>Kitasatosporales</taxon>
        <taxon>Streptomycetaceae</taxon>
        <taxon>Streptomyces</taxon>
    </lineage>
</organism>
<evidence type="ECO:0000313" key="2">
    <source>
        <dbReference type="Proteomes" id="UP001199054"/>
    </source>
</evidence>
<keyword evidence="2" id="KW-1185">Reference proteome</keyword>
<sequence length="83" mass="8598">MTDPGPQTCKVNQSCTVPLAATGGKAPVRWSATGLPWGLGIDAATGRISGKPWGSGTLRITVTATDATPTTARATFPLTLTWW</sequence>
<reference evidence="1 2" key="1">
    <citation type="submission" date="2021-10" db="EMBL/GenBank/DDBJ databases">
        <title>Streptomyces sp. strain SMC 277, a novel streptomycete isolated from soil.</title>
        <authorList>
            <person name="Chanama M."/>
        </authorList>
    </citation>
    <scope>NUCLEOTIDE SEQUENCE [LARGE SCALE GENOMIC DNA]</scope>
    <source>
        <strain evidence="1 2">SMC 277</strain>
    </source>
</reference>
<gene>
    <name evidence="1" type="ORF">LG632_28680</name>
</gene>
<dbReference type="Proteomes" id="UP001199054">
    <property type="component" value="Unassembled WGS sequence"/>
</dbReference>
<dbReference type="SUPFAM" id="SSF49313">
    <property type="entry name" value="Cadherin-like"/>
    <property type="match status" value="1"/>
</dbReference>
<comment type="caution">
    <text evidence="1">The sequence shown here is derived from an EMBL/GenBank/DDBJ whole genome shotgun (WGS) entry which is preliminary data.</text>
</comment>